<dbReference type="PANTHER" id="PTHR11403:SF7">
    <property type="entry name" value="CYTOCHROME C OXIDASE SUBUNIT 3"/>
    <property type="match status" value="1"/>
</dbReference>
<dbReference type="RefSeq" id="YP_009339310.1">
    <property type="nucleotide sequence ID" value="NC_033362.1"/>
</dbReference>
<evidence type="ECO:0000313" key="11">
    <source>
        <dbReference type="EMBL" id="APL97200.1"/>
    </source>
</evidence>
<keyword evidence="4 8" id="KW-0812">Transmembrane</keyword>
<keyword evidence="8 11" id="KW-0496">Mitochondrion</keyword>
<dbReference type="GeneID" id="30859566"/>
<evidence type="ECO:0000256" key="2">
    <source>
        <dbReference type="ARBA" id="ARBA00010581"/>
    </source>
</evidence>
<keyword evidence="5" id="KW-1278">Translocase</keyword>
<dbReference type="SUPFAM" id="SSF81452">
    <property type="entry name" value="Cytochrome c oxidase subunit III-like"/>
    <property type="match status" value="1"/>
</dbReference>
<evidence type="ECO:0000256" key="1">
    <source>
        <dbReference type="ARBA" id="ARBA00004141"/>
    </source>
</evidence>
<dbReference type="PROSITE" id="PS50253">
    <property type="entry name" value="COX3"/>
    <property type="match status" value="1"/>
</dbReference>
<dbReference type="Gene3D" id="1.20.120.80">
    <property type="entry name" value="Cytochrome c oxidase, subunit III, four-helix bundle"/>
    <property type="match status" value="1"/>
</dbReference>
<feature type="transmembrane region" description="Helical" evidence="9">
    <location>
        <begin position="159"/>
        <end position="177"/>
    </location>
</feature>
<dbReference type="InterPro" id="IPR013833">
    <property type="entry name" value="Cyt_c_oxidase_su3_a-hlx"/>
</dbReference>
<feature type="transmembrane region" description="Helical" evidence="9">
    <location>
        <begin position="240"/>
        <end position="260"/>
    </location>
</feature>
<evidence type="ECO:0000256" key="7">
    <source>
        <dbReference type="ARBA" id="ARBA00023136"/>
    </source>
</evidence>
<protein>
    <recommendedName>
        <fullName evidence="3 8">Cytochrome c oxidase subunit 3</fullName>
    </recommendedName>
</protein>
<dbReference type="GO" id="GO:0004129">
    <property type="term" value="F:cytochrome-c oxidase activity"/>
    <property type="evidence" value="ECO:0007669"/>
    <property type="project" value="InterPro"/>
</dbReference>
<evidence type="ECO:0000256" key="5">
    <source>
        <dbReference type="ARBA" id="ARBA00022967"/>
    </source>
</evidence>
<dbReference type="CTD" id="4514"/>
<dbReference type="PANTHER" id="PTHR11403">
    <property type="entry name" value="CYTOCHROME C OXIDASE SUBUNIT III"/>
    <property type="match status" value="1"/>
</dbReference>
<dbReference type="SMR" id="A0A1L5BW63"/>
<feature type="transmembrane region" description="Helical" evidence="9">
    <location>
        <begin position="79"/>
        <end position="102"/>
    </location>
</feature>
<dbReference type="InterPro" id="IPR024791">
    <property type="entry name" value="Cyt_c/ubiquinol_Oxase_su3"/>
</dbReference>
<name>A0A1L5BW63_9CRUS</name>
<evidence type="ECO:0000256" key="6">
    <source>
        <dbReference type="ARBA" id="ARBA00022989"/>
    </source>
</evidence>
<feature type="domain" description="Heme-copper oxidase subunit III family profile" evidence="10">
    <location>
        <begin position="4"/>
        <end position="261"/>
    </location>
</feature>
<proteinExistence type="inferred from homology"/>
<geneLocation type="mitochondrion" evidence="11"/>
<feature type="transmembrane region" description="Helical" evidence="9">
    <location>
        <begin position="122"/>
        <end position="147"/>
    </location>
</feature>
<dbReference type="InterPro" id="IPR000298">
    <property type="entry name" value="Cyt_c_oxidase-like_su3"/>
</dbReference>
<dbReference type="GO" id="GO:0006123">
    <property type="term" value="P:mitochondrial electron transport, cytochrome c to oxygen"/>
    <property type="evidence" value="ECO:0007669"/>
    <property type="project" value="TreeGrafter"/>
</dbReference>
<comment type="subcellular location">
    <subcellularLocation>
        <location evidence="1">Membrane</location>
        <topology evidence="1">Multi-pass membrane protein</topology>
    </subcellularLocation>
</comment>
<evidence type="ECO:0000259" key="10">
    <source>
        <dbReference type="PROSITE" id="PS50253"/>
    </source>
</evidence>
<comment type="function">
    <text evidence="8">Component of the cytochrome c oxidase, the last enzyme in the mitochondrial electron transport chain which drives oxidative phosphorylation. The respiratory chain contains 3 multisubunit complexes succinate dehydrogenase (complex II, CII), ubiquinol-cytochrome c oxidoreductase (cytochrome b-c1 complex, complex III, CIII) and cytochrome c oxidase (complex IV, CIV), that cooperate to transfer electrons derived from NADH and succinate to molecular oxygen, creating an electrochemical gradient over the inner membrane that drives transmembrane transport and the ATP synthase. Cytochrome c oxidase is the component of the respiratory chain that catalyzes the reduction of oxygen to water. Electrons originating from reduced cytochrome c in the intermembrane space (IMS) are transferred via the dinuclear copper A center (CU(A)) of subunit 2 and heme A of subunit 1 to the active site in subunit 1, a binuclear center (BNC) formed by heme A3 and copper B (CU(B)). The BNC reduces molecular oxygen to 2 water molecules using 4 electrons from cytochrome c in the IMS and 4 protons from the mitochondrial matrix.</text>
</comment>
<dbReference type="FunFam" id="1.20.120.80:FF:000002">
    <property type="entry name" value="Cytochrome c oxidase subunit 3"/>
    <property type="match status" value="1"/>
</dbReference>
<evidence type="ECO:0000256" key="3">
    <source>
        <dbReference type="ARBA" id="ARBA00015944"/>
    </source>
</evidence>
<gene>
    <name evidence="11" type="primary">COX3</name>
</gene>
<reference evidence="11" key="1">
    <citation type="journal article" date="2016" name="BMC Genomics">
        <title>Evolution of mitochondrial genomes in Baikalian amphipods.</title>
        <authorList>
            <person name="Romanova E.V."/>
            <person name="Aleoshin V.V."/>
            <person name="Kamaltynov R.M."/>
            <person name="Mikhailov K.V."/>
            <person name="Logacheva M.D."/>
            <person name="Sirotinina E.A."/>
            <person name="Gornov A.Y."/>
            <person name="Anikin A.S."/>
            <person name="Sherbakov D.Y."/>
        </authorList>
    </citation>
    <scope>NUCLEOTIDE SEQUENCE</scope>
</reference>
<organism evidence="11">
    <name type="scientific">Pallaseopsis kessleri</name>
    <dbReference type="NCBI Taxonomy" id="686709"/>
    <lineage>
        <taxon>Eukaryota</taxon>
        <taxon>Metazoa</taxon>
        <taxon>Ecdysozoa</taxon>
        <taxon>Arthropoda</taxon>
        <taxon>Crustacea</taxon>
        <taxon>Multicrustacea</taxon>
        <taxon>Malacostraca</taxon>
        <taxon>Eumalacostraca</taxon>
        <taxon>Peracarida</taxon>
        <taxon>Amphipoda</taxon>
        <taxon>Senticaudata</taxon>
        <taxon>Gammarida</taxon>
        <taxon>Gammaridira</taxon>
        <taxon>Gammaroidea</taxon>
        <taxon>Pallaseidae</taxon>
        <taxon>Pallaseopsis</taxon>
    </lineage>
</organism>
<accession>A0A1L5BW63</accession>
<keyword evidence="6 9" id="KW-1133">Transmembrane helix</keyword>
<dbReference type="GO" id="GO:0005739">
    <property type="term" value="C:mitochondrion"/>
    <property type="evidence" value="ECO:0007669"/>
    <property type="project" value="TreeGrafter"/>
</dbReference>
<dbReference type="Pfam" id="PF00510">
    <property type="entry name" value="COX3"/>
    <property type="match status" value="1"/>
</dbReference>
<dbReference type="EMBL" id="KX341968">
    <property type="protein sequence ID" value="APL97200.1"/>
    <property type="molecule type" value="Genomic_DNA"/>
</dbReference>
<evidence type="ECO:0000256" key="8">
    <source>
        <dbReference type="RuleBase" id="RU003375"/>
    </source>
</evidence>
<dbReference type="CDD" id="cd01665">
    <property type="entry name" value="Cyt_c_Oxidase_III"/>
    <property type="match status" value="1"/>
</dbReference>
<feature type="transmembrane region" description="Helical" evidence="9">
    <location>
        <begin position="41"/>
        <end position="58"/>
    </location>
</feature>
<dbReference type="AlphaFoldDB" id="A0A1L5BW63"/>
<evidence type="ECO:0000256" key="4">
    <source>
        <dbReference type="ARBA" id="ARBA00022692"/>
    </source>
</evidence>
<keyword evidence="7 9" id="KW-0472">Membrane</keyword>
<dbReference type="InterPro" id="IPR035973">
    <property type="entry name" value="Cyt_c_oxidase_su3-like_sf"/>
</dbReference>
<dbReference type="Gene3D" id="1.10.287.70">
    <property type="match status" value="1"/>
</dbReference>
<comment type="similarity">
    <text evidence="2 8">Belongs to the cytochrome c oxidase subunit 3 family.</text>
</comment>
<sequence length="261" mass="29587">MTTSNHPYHLVEKSPWPILVSLSTLLTAVGLVKLFKHTTPVIILVSMVAMLMISALWWRDVSREATLMGCHTIKVANGLRLGMLLFILSEVLFFTSFFWAFFHSSLNPTMELGGSWPPQCVYTFSPFQIPLLNTAVLLASGVTVTWAHYTTKNSAHKPAVYSLLLTITLGIYFSTLQVMEYHEAPFTFADSVYGSTFFIATGFHGVHVLVGTMFLANCLVRLYKGHFSSYHHTGLELAIWYWHFVDVVWLLLYTSIYWWGS</sequence>
<dbReference type="InterPro" id="IPR033945">
    <property type="entry name" value="Cyt_c_oxase_su3_dom"/>
</dbReference>
<dbReference type="GO" id="GO:0016020">
    <property type="term" value="C:membrane"/>
    <property type="evidence" value="ECO:0007669"/>
    <property type="project" value="UniProtKB-SubCell"/>
</dbReference>
<feature type="transmembrane region" description="Helical" evidence="9">
    <location>
        <begin position="197"/>
        <end position="220"/>
    </location>
</feature>
<evidence type="ECO:0000256" key="9">
    <source>
        <dbReference type="SAM" id="Phobius"/>
    </source>
</evidence>